<dbReference type="GO" id="GO:0005789">
    <property type="term" value="C:endoplasmic reticulum membrane"/>
    <property type="evidence" value="ECO:0007669"/>
    <property type="project" value="UniProtKB-SubCell"/>
</dbReference>
<keyword evidence="5 7" id="KW-1133">Transmembrane helix</keyword>
<comment type="similarity">
    <text evidence="7">Belongs to the TRAP-alpha family.</text>
</comment>
<comment type="subcellular location">
    <subcellularLocation>
        <location evidence="1 7">Endoplasmic reticulum membrane</location>
        <topology evidence="1 7">Single-pass type I membrane protein</topology>
    </subcellularLocation>
</comment>
<comment type="caution">
    <text evidence="9">The sequence shown here is derived from an EMBL/GenBank/DDBJ whole genome shotgun (WGS) entry which is preliminary data.</text>
</comment>
<proteinExistence type="inferred from homology"/>
<dbReference type="Proteomes" id="UP001151287">
    <property type="component" value="Unassembled WGS sequence"/>
</dbReference>
<reference evidence="9" key="1">
    <citation type="journal article" date="2022" name="Cell">
        <title>Repeat-based holocentromeres influence genome architecture and karyotype evolution.</title>
        <authorList>
            <person name="Hofstatter P.G."/>
            <person name="Thangavel G."/>
            <person name="Lux T."/>
            <person name="Neumann P."/>
            <person name="Vondrak T."/>
            <person name="Novak P."/>
            <person name="Zhang M."/>
            <person name="Costa L."/>
            <person name="Castellani M."/>
            <person name="Scott A."/>
            <person name="Toegelov H."/>
            <person name="Fuchs J."/>
            <person name="Mata-Sucre Y."/>
            <person name="Dias Y."/>
            <person name="Vanzela A.L.L."/>
            <person name="Huettel B."/>
            <person name="Almeida C.C.S."/>
            <person name="Simkova H."/>
            <person name="Souza G."/>
            <person name="Pedrosa-Harand A."/>
            <person name="Macas J."/>
            <person name="Mayer K.F.X."/>
            <person name="Houben A."/>
            <person name="Marques A."/>
        </authorList>
    </citation>
    <scope>NUCLEOTIDE SEQUENCE</scope>
    <source>
        <strain evidence="9">RhyBre1mFocal</strain>
    </source>
</reference>
<keyword evidence="6 7" id="KW-0472">Membrane</keyword>
<keyword evidence="4 7" id="KW-0256">Endoplasmic reticulum</keyword>
<evidence type="ECO:0000256" key="5">
    <source>
        <dbReference type="ARBA" id="ARBA00022989"/>
    </source>
</evidence>
<keyword evidence="3 7" id="KW-0732">Signal</keyword>
<evidence type="ECO:0000256" key="6">
    <source>
        <dbReference type="ARBA" id="ARBA00023136"/>
    </source>
</evidence>
<keyword evidence="2 7" id="KW-0812">Transmembrane</keyword>
<gene>
    <name evidence="9" type="ORF">LUZ63_009806</name>
</gene>
<evidence type="ECO:0000256" key="1">
    <source>
        <dbReference type="ARBA" id="ARBA00004115"/>
    </source>
</evidence>
<accession>A0A9Q0CFW3</accession>
<feature type="transmembrane region" description="Helical" evidence="7">
    <location>
        <begin position="189"/>
        <end position="208"/>
    </location>
</feature>
<evidence type="ECO:0000256" key="4">
    <source>
        <dbReference type="ARBA" id="ARBA00022824"/>
    </source>
</evidence>
<comment type="domain">
    <text evidence="7">Shows a remarkable charge distribution with the N-terminus being highly negatively charged, and the cytoplasmic C-terminus positively charged.</text>
</comment>
<evidence type="ECO:0000313" key="9">
    <source>
        <dbReference type="EMBL" id="KAJ1693108.1"/>
    </source>
</evidence>
<feature type="chain" id="PRO_5040308363" description="Translocon-associated protein subunit alpha" evidence="8">
    <location>
        <begin position="26"/>
        <end position="258"/>
    </location>
</feature>
<comment type="subunit">
    <text evidence="7">Heterotetramer of TRAP-alpha, TRAP-beta, TRAP-delta and TRAP-gamma.</text>
</comment>
<dbReference type="InterPro" id="IPR005595">
    <property type="entry name" value="TRAP_alpha"/>
</dbReference>
<evidence type="ECO:0000256" key="7">
    <source>
        <dbReference type="RuleBase" id="RU368074"/>
    </source>
</evidence>
<evidence type="ECO:0000256" key="2">
    <source>
        <dbReference type="ARBA" id="ARBA00022692"/>
    </source>
</evidence>
<evidence type="ECO:0000256" key="8">
    <source>
        <dbReference type="SAM" id="SignalP"/>
    </source>
</evidence>
<evidence type="ECO:0000313" key="10">
    <source>
        <dbReference type="Proteomes" id="UP001151287"/>
    </source>
</evidence>
<dbReference type="PANTHER" id="PTHR12924:SF0">
    <property type="entry name" value="TRANSLOCON-ASSOCIATED PROTEIN SUBUNIT ALPHA"/>
    <property type="match status" value="1"/>
</dbReference>
<keyword evidence="10" id="KW-1185">Reference proteome</keyword>
<keyword evidence="7" id="KW-0106">Calcium</keyword>
<evidence type="ECO:0000256" key="3">
    <source>
        <dbReference type="ARBA" id="ARBA00022729"/>
    </source>
</evidence>
<dbReference type="PANTHER" id="PTHR12924">
    <property type="entry name" value="TRANSLOCON-ASSOCIATED PROTEIN, ALPHA SUBUNIT"/>
    <property type="match status" value="1"/>
</dbReference>
<organism evidence="9 10">
    <name type="scientific">Rhynchospora breviuscula</name>
    <dbReference type="NCBI Taxonomy" id="2022672"/>
    <lineage>
        <taxon>Eukaryota</taxon>
        <taxon>Viridiplantae</taxon>
        <taxon>Streptophyta</taxon>
        <taxon>Embryophyta</taxon>
        <taxon>Tracheophyta</taxon>
        <taxon>Spermatophyta</taxon>
        <taxon>Magnoliopsida</taxon>
        <taxon>Liliopsida</taxon>
        <taxon>Poales</taxon>
        <taxon>Cyperaceae</taxon>
        <taxon>Cyperoideae</taxon>
        <taxon>Rhynchosporeae</taxon>
        <taxon>Rhynchospora</taxon>
    </lineage>
</organism>
<comment type="function">
    <text evidence="7">TRAP proteins are part of a complex whose function is to bind calcium to the ER membrane and thereby regulate the retention of ER resident proteins. May be involved in the recycling of the translocation apparatus after completion of the translocation process or may function as a membrane-bound chaperone facilitating folding of translocated proteins.</text>
</comment>
<sequence length="258" mass="27887">MKIRVFSAIIALLLLASPIFQVVRCESAEDAAAAEVVEGGDLGIVGDETQDPGDSTYGPAPNVNTVCIFPKNPSKTVPAGEETELLVGVHNEGESALKVHAVYATLHLPFDHRMPIQNLTTQDVNASVPSSAQATFDYKFAVSKFLQPGSFDLVGYMLYEIDQHPYVSVFYNGSIEVVESGGFLSGESVFLVTLGIGLLAFLGFWVNGQIHHFSKKTKKAPKVEVGTGISEANMDEWLEGTAYARSVSSTKKEQKKKK</sequence>
<dbReference type="OrthoDB" id="1926781at2759"/>
<protein>
    <recommendedName>
        <fullName evidence="7">Translocon-associated protein subunit alpha</fullName>
        <shortName evidence="7">TRAP-alpha</shortName>
    </recommendedName>
    <alternativeName>
        <fullName evidence="7">Signal sequence receptor subunit alpha</fullName>
    </alternativeName>
</protein>
<dbReference type="AlphaFoldDB" id="A0A9Q0CFW3"/>
<dbReference type="EMBL" id="JAMQYH010000003">
    <property type="protein sequence ID" value="KAJ1693108.1"/>
    <property type="molecule type" value="Genomic_DNA"/>
</dbReference>
<dbReference type="Pfam" id="PF03896">
    <property type="entry name" value="TRAP_alpha"/>
    <property type="match status" value="1"/>
</dbReference>
<feature type="signal peptide" evidence="8">
    <location>
        <begin position="1"/>
        <end position="25"/>
    </location>
</feature>
<name>A0A9Q0CFW3_9POAL</name>